<evidence type="ECO:0000256" key="1">
    <source>
        <dbReference type="ARBA" id="ARBA00022737"/>
    </source>
</evidence>
<dbReference type="KEGG" id="dpp:DICPUDRAFT_80130"/>
<evidence type="ECO:0008006" key="4">
    <source>
        <dbReference type="Google" id="ProtNLM"/>
    </source>
</evidence>
<keyword evidence="3" id="KW-1185">Reference proteome</keyword>
<reference evidence="3" key="1">
    <citation type="journal article" date="2011" name="Genome Biol.">
        <title>Comparative genomics of the social amoebae Dictyostelium discoideum and Dictyostelium purpureum.</title>
        <authorList>
            <consortium name="US DOE Joint Genome Institute (JGI-PGF)"/>
            <person name="Sucgang R."/>
            <person name="Kuo A."/>
            <person name="Tian X."/>
            <person name="Salerno W."/>
            <person name="Parikh A."/>
            <person name="Feasley C.L."/>
            <person name="Dalin E."/>
            <person name="Tu H."/>
            <person name="Huang E."/>
            <person name="Barry K."/>
            <person name="Lindquist E."/>
            <person name="Shapiro H."/>
            <person name="Bruce D."/>
            <person name="Schmutz J."/>
            <person name="Salamov A."/>
            <person name="Fey P."/>
            <person name="Gaudet P."/>
            <person name="Anjard C."/>
            <person name="Babu M.M."/>
            <person name="Basu S."/>
            <person name="Bushmanova Y."/>
            <person name="van der Wel H."/>
            <person name="Katoh-Kurasawa M."/>
            <person name="Dinh C."/>
            <person name="Coutinho P.M."/>
            <person name="Saito T."/>
            <person name="Elias M."/>
            <person name="Schaap P."/>
            <person name="Kay R.R."/>
            <person name="Henrissat B."/>
            <person name="Eichinger L."/>
            <person name="Rivero F."/>
            <person name="Putnam N.H."/>
            <person name="West C.M."/>
            <person name="Loomis W.F."/>
            <person name="Chisholm R.L."/>
            <person name="Shaulsky G."/>
            <person name="Strassmann J.E."/>
            <person name="Queller D.C."/>
            <person name="Kuspa A."/>
            <person name="Grigoriev I.V."/>
        </authorList>
    </citation>
    <scope>NUCLEOTIDE SEQUENCE [LARGE SCALE GENOMIC DNA]</scope>
    <source>
        <strain evidence="3">QSDP1</strain>
    </source>
</reference>
<dbReference type="OrthoDB" id="10053955at2759"/>
<dbReference type="VEuPathDB" id="AmoebaDB:DICPUDRAFT_80130"/>
<dbReference type="AlphaFoldDB" id="F0ZPM3"/>
<dbReference type="Pfam" id="PF05725">
    <property type="entry name" value="FNIP"/>
    <property type="match status" value="6"/>
</dbReference>
<gene>
    <name evidence="2" type="ORF">DICPUDRAFT_80130</name>
</gene>
<dbReference type="GeneID" id="10502332"/>
<dbReference type="InterPro" id="IPR051251">
    <property type="entry name" value="STK_FNIP-Repeat"/>
</dbReference>
<dbReference type="PANTHER" id="PTHR32134:SF169">
    <property type="entry name" value="FNIP REPEAT-CONTAINING PROTEIN-RELATED"/>
    <property type="match status" value="1"/>
</dbReference>
<organism evidence="2 3">
    <name type="scientific">Dictyostelium purpureum</name>
    <name type="common">Slime mold</name>
    <dbReference type="NCBI Taxonomy" id="5786"/>
    <lineage>
        <taxon>Eukaryota</taxon>
        <taxon>Amoebozoa</taxon>
        <taxon>Evosea</taxon>
        <taxon>Eumycetozoa</taxon>
        <taxon>Dictyostelia</taxon>
        <taxon>Dictyosteliales</taxon>
        <taxon>Dictyosteliaceae</taxon>
        <taxon>Dictyostelium</taxon>
    </lineage>
</organism>
<accession>F0ZPM3</accession>
<protein>
    <recommendedName>
        <fullName evidence="4">FNIP repeat-containing protein</fullName>
    </recommendedName>
</protein>
<dbReference type="RefSeq" id="XP_003289357.1">
    <property type="nucleotide sequence ID" value="XM_003289309.1"/>
</dbReference>
<dbReference type="InParanoid" id="F0ZPM3"/>
<evidence type="ECO:0000313" key="3">
    <source>
        <dbReference type="Proteomes" id="UP000001064"/>
    </source>
</evidence>
<dbReference type="InterPro" id="IPR008615">
    <property type="entry name" value="FNIP"/>
</dbReference>
<dbReference type="PANTHER" id="PTHR32134">
    <property type="entry name" value="FNIP REPEAT-CONTAINING PROTEIN"/>
    <property type="match status" value="1"/>
</dbReference>
<evidence type="ECO:0000313" key="2">
    <source>
        <dbReference type="EMBL" id="EGC34111.1"/>
    </source>
</evidence>
<proteinExistence type="predicted"/>
<name>F0ZPM3_DICPU</name>
<sequence>MIIYNNNSYLFFKVWGIYNNGQFQKIFRSIKQFDNYQFKNYLNNIFLDIGEKREEEQQLSKQNINNENYNSYNRNNINNLIKLPKNIIKIEIFKNFIYSNLKTSLNNYDLSRIECLQIDIHFDQNYFLKTLKPLVHLKSLHLGINFNSPITAYSLPSNLTSLNVGSTFNQKIEENSLSVVPLKYLEFGLKFNQPLEIEGLLPDTLESLKFNGNFNMNLLYLPSSLKELSFESFNQPIEYKQFKSASSLRYLNMGKKFNNIISSNSLPDSLEIIDMGSSFNCEFFSFDLLPTDSLKSIHMGDNFNQSIELQQLPHTVESICFGNSFNQLFDANECYDQDDDFYFHNSYSNLKEIVFGNSYNQPFLFNSKDKTIFNGLYNLQSIEFGLSYNQQIPVISFLKQLKKIVLGNGFNQNIAPYTFPQTLEHLSFGDDYHQDLQEEGEYILPSSLTYLSFGSSFRSPLNHLLRNHLTNLCFLRLGGSYQHHISPNELPKSLKTLEYKTNCSEIPIDAIPFNSLIIHPHFYKQIESIPPSVTNINFPETLKKQLVQGSLPSTIKSIVFYNYYYDLVPNSIPGKVESIQFKSNYNREIQEGSLPNSVKYLFIGDGNPILKYNSIPDSLKTIYCYNTNNRFIENSIDNNFYHLLKIIKK</sequence>
<dbReference type="EMBL" id="GL871111">
    <property type="protein sequence ID" value="EGC34111.1"/>
    <property type="molecule type" value="Genomic_DNA"/>
</dbReference>
<dbReference type="SUPFAM" id="SSF52058">
    <property type="entry name" value="L domain-like"/>
    <property type="match status" value="1"/>
</dbReference>
<keyword evidence="1" id="KW-0677">Repeat</keyword>
<dbReference type="Proteomes" id="UP000001064">
    <property type="component" value="Unassembled WGS sequence"/>
</dbReference>